<organism evidence="1 2">
    <name type="scientific">Panacagrimonas perspica</name>
    <dbReference type="NCBI Taxonomy" id="381431"/>
    <lineage>
        <taxon>Bacteria</taxon>
        <taxon>Pseudomonadati</taxon>
        <taxon>Pseudomonadota</taxon>
        <taxon>Gammaproteobacteria</taxon>
        <taxon>Nevskiales</taxon>
        <taxon>Nevskiaceae</taxon>
        <taxon>Panacagrimonas</taxon>
    </lineage>
</organism>
<proteinExistence type="predicted"/>
<dbReference type="Gene3D" id="3.50.50.60">
    <property type="entry name" value="FAD/NAD(P)-binding domain"/>
    <property type="match status" value="1"/>
</dbReference>
<dbReference type="EMBL" id="SOBT01000008">
    <property type="protein sequence ID" value="TDU31489.1"/>
    <property type="molecule type" value="Genomic_DNA"/>
</dbReference>
<dbReference type="InterPro" id="IPR036188">
    <property type="entry name" value="FAD/NAD-bd_sf"/>
</dbReference>
<keyword evidence="2" id="KW-1185">Reference proteome</keyword>
<comment type="caution">
    <text evidence="1">The sequence shown here is derived from an EMBL/GenBank/DDBJ whole genome shotgun (WGS) entry which is preliminary data.</text>
</comment>
<dbReference type="OrthoDB" id="9790035at2"/>
<dbReference type="Proteomes" id="UP000295341">
    <property type="component" value="Unassembled WGS sequence"/>
</dbReference>
<dbReference type="AlphaFoldDB" id="A0A4V3URL0"/>
<sequence>MKHAIPEDRRLGGFGGGHAVVIGASTTGLVATAAAARHFRTVTNLERDQLPDEPVWRRGVPQGRHVHSLLTGGQNVLNHYFPGLTSDMVAAGAVEVDLGNDIVWHHSGGWKQRFPSGVRMQCQSKGYLEWYARQRLLRWPSVSFRPGSSVSGLLMRGARVGGVRLADGSEIEADLVIDASGRSSNTPLFLEQLGLPRPAITELPVDIGYSSQIFRPGPGSRDWKGMLIHSSPPATRTAALMPLEGGRWIVTLVGWNGDQPGGNPESFLEWARGLPAPDLHRAIVDAEPLERVWRWRFPSNLRRHYERMTRLPDGLVVVGDANTSLNPIYAQGMSQGAIGASLLDACLDQQRRERGKADLSGLSLRFHRTYGRFIDECWMTSTAEDYGVLGTAKQRAWHAPLLARYLHRFTELTWHDPQAARAFLDVMNLQKAPTSLLRPGLLWKALAGTRRAPLAQAPACGSQ</sequence>
<dbReference type="RefSeq" id="WP_133880065.1">
    <property type="nucleotide sequence ID" value="NZ_MWIN01000012.1"/>
</dbReference>
<dbReference type="PANTHER" id="PTHR43422">
    <property type="entry name" value="THIAMINE THIAZOLE SYNTHASE"/>
    <property type="match status" value="1"/>
</dbReference>
<gene>
    <name evidence="1" type="ORF">DFR24_0859</name>
</gene>
<dbReference type="PANTHER" id="PTHR43422:SF3">
    <property type="entry name" value="THIAMINE THIAZOLE SYNTHASE"/>
    <property type="match status" value="1"/>
</dbReference>
<evidence type="ECO:0000313" key="2">
    <source>
        <dbReference type="Proteomes" id="UP000295341"/>
    </source>
</evidence>
<reference evidence="1 2" key="1">
    <citation type="submission" date="2019-03" db="EMBL/GenBank/DDBJ databases">
        <title>Genomic Encyclopedia of Type Strains, Phase IV (KMG-IV): sequencing the most valuable type-strain genomes for metagenomic binning, comparative biology and taxonomic classification.</title>
        <authorList>
            <person name="Goeker M."/>
        </authorList>
    </citation>
    <scope>NUCLEOTIDE SEQUENCE [LARGE SCALE GENOMIC DNA]</scope>
    <source>
        <strain evidence="1 2">DSM 26377</strain>
    </source>
</reference>
<name>A0A4V3URL0_9GAMM</name>
<protein>
    <submittedName>
        <fullName evidence="1">2-polyprenyl-6-methoxyphenol hydroxylase-like FAD-dependent oxidoreductase</fullName>
    </submittedName>
</protein>
<accession>A0A4V3URL0</accession>
<dbReference type="SUPFAM" id="SSF51905">
    <property type="entry name" value="FAD/NAD(P)-binding domain"/>
    <property type="match status" value="1"/>
</dbReference>
<evidence type="ECO:0000313" key="1">
    <source>
        <dbReference type="EMBL" id="TDU31489.1"/>
    </source>
</evidence>